<dbReference type="GO" id="GO:0009251">
    <property type="term" value="P:glucan catabolic process"/>
    <property type="evidence" value="ECO:0007669"/>
    <property type="project" value="TreeGrafter"/>
</dbReference>
<feature type="domain" description="CBM1" evidence="10">
    <location>
        <begin position="33"/>
        <end position="69"/>
    </location>
</feature>
<evidence type="ECO:0000256" key="8">
    <source>
        <dbReference type="SAM" id="MobiDB-lite"/>
    </source>
</evidence>
<evidence type="ECO:0000256" key="9">
    <source>
        <dbReference type="SAM" id="SignalP"/>
    </source>
</evidence>
<evidence type="ECO:0000313" key="12">
    <source>
        <dbReference type="Proteomes" id="UP000033483"/>
    </source>
</evidence>
<comment type="caution">
    <text evidence="11">The sequence shown here is derived from an EMBL/GenBank/DDBJ whole genome shotgun (WGS) entry which is preliminary data.</text>
</comment>
<dbReference type="GO" id="GO:0005576">
    <property type="term" value="C:extracellular region"/>
    <property type="evidence" value="ECO:0007669"/>
    <property type="project" value="InterPro"/>
</dbReference>
<sequence>LCPPSHPIHSLYPLSLIMKSTLSTLLLAAPALAANGPWAQCGGSGFSGPTDCPSGYQCVYSNQWYSQCKPGSDSAATTLATSTKSAAPTKVDTETDAATSTAASSGGSGFKWFGHNEAGAEFGTGIYPGVWGKDFTFPDNSAIATLIADGYNIFRIGFAMERMANTIAAPLNTAYLANLTKTVDFVTSSGAWAIVNPHNFGRFDGQIITDTEAFGTFWANIAAEYKDNAKVIFDTNNEYHDMDQTLVLDLNQAAINGIRKAGATEQYIMIEGNSYTGAWVWNATNDNLKELTDTVPNRLVYEMHQYLDSDGSGTHPTCVSTDIGVQRMVGATEWLRANNKVGLLGEFAGGANDVCKEAIIKMLEYVKENSDVWTGALWWSAGPWWGDYMFSSEPPSGTAYLYYNDLLKQYVA</sequence>
<dbReference type="Pfam" id="PF00734">
    <property type="entry name" value="CBM_1"/>
    <property type="match status" value="1"/>
</dbReference>
<keyword evidence="5 7" id="KW-0378">Hydrolase</keyword>
<evidence type="ECO:0000256" key="3">
    <source>
        <dbReference type="ARBA" id="ARBA00012601"/>
    </source>
</evidence>
<dbReference type="PROSITE" id="PS00562">
    <property type="entry name" value="CBM1_1"/>
    <property type="match status" value="1"/>
</dbReference>
<dbReference type="InterPro" id="IPR017853">
    <property type="entry name" value="GH"/>
</dbReference>
<proteinExistence type="inferred from homology"/>
<name>A0A0F4Z674_9PEZI</name>
<dbReference type="InterPro" id="IPR000254">
    <property type="entry name" value="CBD"/>
</dbReference>
<dbReference type="SUPFAM" id="SSF57180">
    <property type="entry name" value="Cellulose-binding domain"/>
    <property type="match status" value="1"/>
</dbReference>
<dbReference type="AlphaFoldDB" id="A0A0F4Z674"/>
<dbReference type="PANTHER" id="PTHR34142">
    <property type="entry name" value="ENDO-BETA-1,4-GLUCANASE A"/>
    <property type="match status" value="1"/>
</dbReference>
<evidence type="ECO:0000256" key="5">
    <source>
        <dbReference type="ARBA" id="ARBA00022801"/>
    </source>
</evidence>
<dbReference type="PROSITE" id="PS51164">
    <property type="entry name" value="CBM1_2"/>
    <property type="match status" value="1"/>
</dbReference>
<dbReference type="PANTHER" id="PTHR34142:SF1">
    <property type="entry name" value="GLYCOSIDE HYDROLASE FAMILY 5 DOMAIN-CONTAINING PROTEIN"/>
    <property type="match status" value="1"/>
</dbReference>
<comment type="catalytic activity">
    <reaction evidence="1">
        <text>Endohydrolysis of (1-&gt;4)-beta-D-glucosidic linkages in cellulose, lichenin and cereal beta-D-glucans.</text>
        <dbReference type="EC" id="3.2.1.4"/>
    </reaction>
</comment>
<keyword evidence="6 7" id="KW-0326">Glycosidase</keyword>
<evidence type="ECO:0000313" key="11">
    <source>
        <dbReference type="EMBL" id="KKA26007.1"/>
    </source>
</evidence>
<evidence type="ECO:0000256" key="6">
    <source>
        <dbReference type="ARBA" id="ARBA00023295"/>
    </source>
</evidence>
<reference evidence="11 12" key="1">
    <citation type="submission" date="2015-03" db="EMBL/GenBank/DDBJ databases">
        <authorList>
            <person name="Radwan O."/>
            <person name="Al-Naeli F.A."/>
            <person name="Rendon G.A."/>
            <person name="Fields C."/>
        </authorList>
    </citation>
    <scope>NUCLEOTIDE SEQUENCE [LARGE SCALE GENOMIC DNA]</scope>
    <source>
        <strain evidence="11">CR-DP1</strain>
    </source>
</reference>
<keyword evidence="12" id="KW-1185">Reference proteome</keyword>
<dbReference type="GO" id="GO:0008810">
    <property type="term" value="F:cellulase activity"/>
    <property type="evidence" value="ECO:0007669"/>
    <property type="project" value="UniProtKB-EC"/>
</dbReference>
<keyword evidence="4 9" id="KW-0732">Signal</keyword>
<dbReference type="GO" id="GO:0030248">
    <property type="term" value="F:cellulose binding"/>
    <property type="evidence" value="ECO:0007669"/>
    <property type="project" value="InterPro"/>
</dbReference>
<evidence type="ECO:0000259" key="10">
    <source>
        <dbReference type="PROSITE" id="PS51164"/>
    </source>
</evidence>
<dbReference type="InterPro" id="IPR001547">
    <property type="entry name" value="Glyco_hydro_5"/>
</dbReference>
<dbReference type="Pfam" id="PF00150">
    <property type="entry name" value="Cellulase"/>
    <property type="match status" value="1"/>
</dbReference>
<organism evidence="11 12">
    <name type="scientific">Thielaviopsis punctulata</name>
    <dbReference type="NCBI Taxonomy" id="72032"/>
    <lineage>
        <taxon>Eukaryota</taxon>
        <taxon>Fungi</taxon>
        <taxon>Dikarya</taxon>
        <taxon>Ascomycota</taxon>
        <taxon>Pezizomycotina</taxon>
        <taxon>Sordariomycetes</taxon>
        <taxon>Hypocreomycetidae</taxon>
        <taxon>Microascales</taxon>
        <taxon>Ceratocystidaceae</taxon>
        <taxon>Thielaviopsis</taxon>
    </lineage>
</organism>
<feature type="signal peptide" evidence="9">
    <location>
        <begin position="1"/>
        <end position="33"/>
    </location>
</feature>
<comment type="similarity">
    <text evidence="2 7">Belongs to the glycosyl hydrolase 5 (cellulase A) family.</text>
</comment>
<dbReference type="SUPFAM" id="SSF51445">
    <property type="entry name" value="(Trans)glycosidases"/>
    <property type="match status" value="1"/>
</dbReference>
<evidence type="ECO:0000256" key="4">
    <source>
        <dbReference type="ARBA" id="ARBA00022729"/>
    </source>
</evidence>
<evidence type="ECO:0000256" key="2">
    <source>
        <dbReference type="ARBA" id="ARBA00005641"/>
    </source>
</evidence>
<dbReference type="Gene3D" id="3.20.20.80">
    <property type="entry name" value="Glycosidases"/>
    <property type="match status" value="1"/>
</dbReference>
<evidence type="ECO:0000256" key="1">
    <source>
        <dbReference type="ARBA" id="ARBA00000966"/>
    </source>
</evidence>
<protein>
    <recommendedName>
        <fullName evidence="3">cellulase</fullName>
        <ecNumber evidence="3">3.2.1.4</ecNumber>
    </recommendedName>
</protein>
<dbReference type="EMBL" id="LAEV01002314">
    <property type="protein sequence ID" value="KKA26007.1"/>
    <property type="molecule type" value="Genomic_DNA"/>
</dbReference>
<gene>
    <name evidence="11" type="ORF">TD95_002710</name>
</gene>
<dbReference type="InterPro" id="IPR035971">
    <property type="entry name" value="CBD_sf"/>
</dbReference>
<feature type="chain" id="PRO_5002482363" description="cellulase" evidence="9">
    <location>
        <begin position="34"/>
        <end position="412"/>
    </location>
</feature>
<feature type="region of interest" description="Disordered" evidence="8">
    <location>
        <begin position="83"/>
        <end position="106"/>
    </location>
</feature>
<feature type="non-terminal residue" evidence="11">
    <location>
        <position position="1"/>
    </location>
</feature>
<dbReference type="Proteomes" id="UP000033483">
    <property type="component" value="Unassembled WGS sequence"/>
</dbReference>
<dbReference type="SMART" id="SM00236">
    <property type="entry name" value="fCBD"/>
    <property type="match status" value="1"/>
</dbReference>
<dbReference type="OrthoDB" id="5823761at2759"/>
<accession>A0A0F4Z674</accession>
<dbReference type="EC" id="3.2.1.4" evidence="3"/>
<evidence type="ECO:0000256" key="7">
    <source>
        <dbReference type="RuleBase" id="RU361153"/>
    </source>
</evidence>